<dbReference type="Gene3D" id="6.20.250.70">
    <property type="match status" value="1"/>
</dbReference>
<name>A0A6C1E9G8_SACPS</name>
<dbReference type="EMBL" id="CP049007">
    <property type="protein sequence ID" value="QID85978.1"/>
    <property type="molecule type" value="Genomic_DNA"/>
</dbReference>
<dbReference type="OrthoDB" id="4089784at2759"/>
<sequence length="230" mass="26311">MSKLSKDYVSDSDSEDEVISNEFSIPNGFKKCKHLKSFPLDSGNNKKPKQQQIWLIKFPSNVDISKLKSLPIDFESSTTMTVDNHEYKITENANIETLLTQGNQSSMSLLVPSEDKETLKIAATGKDSTPLQFDKLFSISENSKVPAIDYKKVRVPRKDVPKVEGLKLEHFATGYDAKDFGVTENVVTKEYKKESKKRSHQHDEEGDSKDKKKKKKEKKEKKDKKKKHRD</sequence>
<dbReference type="PANTHER" id="PTHR28155:SF1">
    <property type="entry name" value="DNA-DIRECTED RNA POLYMERASE I SUBUNIT RPA34.5-DOMAIN-CONTAINING PROTEIN"/>
    <property type="match status" value="1"/>
</dbReference>
<evidence type="ECO:0000313" key="2">
    <source>
        <dbReference type="EMBL" id="QID85978.1"/>
    </source>
</evidence>
<evidence type="ECO:0000256" key="1">
    <source>
        <dbReference type="SAM" id="MobiDB-lite"/>
    </source>
</evidence>
<gene>
    <name evidence="2" type="primary">RPA34_2</name>
    <name evidence="2" type="ORF">GRS66_008578</name>
</gene>
<proteinExistence type="predicted"/>
<reference evidence="2 3" key="1">
    <citation type="journal article" date="2019" name="BMC Genomics">
        <title>Chromosome level assembly and comparative genome analysis confirm lager-brewing yeasts originated from a single hybridization.</title>
        <authorList>
            <person name="Salazar A.N."/>
            <person name="Gorter de Vries A.R."/>
            <person name="van den Broek M."/>
            <person name="Brouwers N."/>
            <person name="de la Torre Cortes P."/>
            <person name="Kuijpers N.G.A."/>
            <person name="Daran J.G."/>
            <person name="Abeel T."/>
        </authorList>
    </citation>
    <scope>NUCLEOTIDE SEQUENCE [LARGE SCALE GENOMIC DNA]</scope>
    <source>
        <strain evidence="2 3">CBS 1483</strain>
    </source>
</reference>
<keyword evidence="3" id="KW-1185">Reference proteome</keyword>
<evidence type="ECO:0000313" key="3">
    <source>
        <dbReference type="Proteomes" id="UP000501346"/>
    </source>
</evidence>
<dbReference type="GO" id="GO:0000428">
    <property type="term" value="C:DNA-directed RNA polymerase complex"/>
    <property type="evidence" value="ECO:0007669"/>
    <property type="project" value="UniProtKB-KW"/>
</dbReference>
<dbReference type="PANTHER" id="PTHR28155">
    <property type="entry name" value="ACR243WP"/>
    <property type="match status" value="1"/>
</dbReference>
<keyword evidence="2" id="KW-0804">Transcription</keyword>
<dbReference type="GO" id="GO:0006360">
    <property type="term" value="P:transcription by RNA polymerase I"/>
    <property type="evidence" value="ECO:0007669"/>
    <property type="project" value="InterPro"/>
</dbReference>
<dbReference type="Proteomes" id="UP000501346">
    <property type="component" value="Chromosome SeX-ScX"/>
</dbReference>
<dbReference type="InterPro" id="IPR013240">
    <property type="entry name" value="DNA-dir_RNA_pol1_su_RPA34"/>
</dbReference>
<keyword evidence="2" id="KW-0240">DNA-directed RNA polymerase</keyword>
<dbReference type="InterPro" id="IPR053263">
    <property type="entry name" value="Euk_RPA34_RNAP_subunit"/>
</dbReference>
<feature type="region of interest" description="Disordered" evidence="1">
    <location>
        <begin position="190"/>
        <end position="230"/>
    </location>
</feature>
<dbReference type="Pfam" id="PF08208">
    <property type="entry name" value="RNA_polI_A34"/>
    <property type="match status" value="1"/>
</dbReference>
<dbReference type="AlphaFoldDB" id="A0A6C1E9G8"/>
<accession>A0A6C1E9G8</accession>
<protein>
    <submittedName>
        <fullName evidence="2">DNA-directed RNA polymerase I subunit</fullName>
    </submittedName>
</protein>
<organism evidence="2 3">
    <name type="scientific">Saccharomyces pastorianus</name>
    <name type="common">Lager yeast</name>
    <name type="synonym">Saccharomyces cerevisiae x Saccharomyces eubayanus</name>
    <dbReference type="NCBI Taxonomy" id="27292"/>
    <lineage>
        <taxon>Eukaryota</taxon>
        <taxon>Fungi</taxon>
        <taxon>Dikarya</taxon>
        <taxon>Ascomycota</taxon>
        <taxon>Saccharomycotina</taxon>
        <taxon>Saccharomycetes</taxon>
        <taxon>Saccharomycetales</taxon>
        <taxon>Saccharomycetaceae</taxon>
        <taxon>Saccharomyces</taxon>
    </lineage>
</organism>
<feature type="compositionally biased region" description="Basic residues" evidence="1">
    <location>
        <begin position="211"/>
        <end position="230"/>
    </location>
</feature>